<keyword evidence="2" id="KW-1185">Reference proteome</keyword>
<accession>A0A285U8C6</accession>
<reference evidence="1 2" key="1">
    <citation type="submission" date="2017-08" db="EMBL/GenBank/DDBJ databases">
        <authorList>
            <person name="de Groot N.N."/>
        </authorList>
    </citation>
    <scope>NUCLEOTIDE SEQUENCE [LARGE SCALE GENOMIC DNA]</scope>
    <source>
        <strain evidence="1 2">JC85</strain>
    </source>
</reference>
<dbReference type="AlphaFoldDB" id="A0A285U8C6"/>
<sequence length="81" mass="9010">MVRRSGRHEHMYDHEREAFIAHATALHKTIRNTSGSLTTSSEEYRVLTELNQAICGAIQKITGEPPAWARPATHTSTGAPR</sequence>
<gene>
    <name evidence="1" type="ORF">SAMN05892877_1053</name>
</gene>
<dbReference type="Proteomes" id="UP000219167">
    <property type="component" value="Unassembled WGS sequence"/>
</dbReference>
<dbReference type="EMBL" id="OBQD01000005">
    <property type="protein sequence ID" value="SOC38092.1"/>
    <property type="molecule type" value="Genomic_DNA"/>
</dbReference>
<dbReference type="RefSeq" id="WP_141402022.1">
    <property type="nucleotide sequence ID" value="NZ_OBQD01000005.1"/>
</dbReference>
<evidence type="ECO:0000313" key="1">
    <source>
        <dbReference type="EMBL" id="SOC38092.1"/>
    </source>
</evidence>
<name>A0A285U8C6_9HYPH</name>
<organism evidence="1 2">
    <name type="scientific">Rhizobium subbaraonis</name>
    <dbReference type="NCBI Taxonomy" id="908946"/>
    <lineage>
        <taxon>Bacteria</taxon>
        <taxon>Pseudomonadati</taxon>
        <taxon>Pseudomonadota</taxon>
        <taxon>Alphaproteobacteria</taxon>
        <taxon>Hyphomicrobiales</taxon>
        <taxon>Rhizobiaceae</taxon>
        <taxon>Rhizobium/Agrobacterium group</taxon>
        <taxon>Rhizobium</taxon>
    </lineage>
</organism>
<protein>
    <submittedName>
        <fullName evidence="1">Uncharacterized protein</fullName>
    </submittedName>
</protein>
<proteinExistence type="predicted"/>
<evidence type="ECO:0000313" key="2">
    <source>
        <dbReference type="Proteomes" id="UP000219167"/>
    </source>
</evidence>